<proteinExistence type="predicted"/>
<organism evidence="1 2">
    <name type="scientific">Termititenax aidoneus</name>
    <dbReference type="NCBI Taxonomy" id="2218524"/>
    <lineage>
        <taxon>Bacteria</taxon>
        <taxon>Bacillati</taxon>
        <taxon>Candidatus Margulisiibacteriota</taxon>
        <taxon>Candidatus Termititenacia</taxon>
        <taxon>Candidatus Termititenacales</taxon>
        <taxon>Candidatus Termititenacaceae</taxon>
        <taxon>Candidatus Termititenax</taxon>
    </lineage>
</organism>
<accession>A0A388TBN9</accession>
<dbReference type="Proteomes" id="UP000269352">
    <property type="component" value="Unassembled WGS sequence"/>
</dbReference>
<protein>
    <submittedName>
        <fullName evidence="1">Uncharacterized protein</fullName>
    </submittedName>
</protein>
<dbReference type="EMBL" id="BGZN01000035">
    <property type="protein sequence ID" value="GBR74236.1"/>
    <property type="molecule type" value="Genomic_DNA"/>
</dbReference>
<name>A0A388TBN9_TERA1</name>
<dbReference type="AlphaFoldDB" id="A0A388TBN9"/>
<keyword evidence="2" id="KW-1185">Reference proteome</keyword>
<sequence length="59" mass="6860">MVIHSFMFSYLLGPRLHSKNSYDSHAASLGLFTFICLRYRAKFAGIKIQAVHFYPNFVF</sequence>
<reference evidence="1 2" key="1">
    <citation type="journal article" date="2019" name="ISME J.">
        <title>Genome analyses of uncultured TG2/ZB3 bacteria in 'Margulisbacteria' specifically attached to ectosymbiotic spirochetes of protists in the termite gut.</title>
        <authorList>
            <person name="Utami Y.D."/>
            <person name="Kuwahara H."/>
            <person name="Igai K."/>
            <person name="Murakami T."/>
            <person name="Sugaya K."/>
            <person name="Morikawa T."/>
            <person name="Nagura Y."/>
            <person name="Yuki M."/>
            <person name="Deevong P."/>
            <person name="Inoue T."/>
            <person name="Kihara K."/>
            <person name="Lo N."/>
            <person name="Yamada A."/>
            <person name="Ohkuma M."/>
            <person name="Hongoh Y."/>
        </authorList>
    </citation>
    <scope>NUCLEOTIDE SEQUENCE [LARGE SCALE GENOMIC DNA]</scope>
    <source>
        <strain evidence="1">NkOx7-01</strain>
    </source>
</reference>
<evidence type="ECO:0000313" key="1">
    <source>
        <dbReference type="EMBL" id="GBR74236.1"/>
    </source>
</evidence>
<comment type="caution">
    <text evidence="1">The sequence shown here is derived from an EMBL/GenBank/DDBJ whole genome shotgun (WGS) entry which is preliminary data.</text>
</comment>
<gene>
    <name evidence="1" type="ORF">NO1_1447</name>
</gene>
<evidence type="ECO:0000313" key="2">
    <source>
        <dbReference type="Proteomes" id="UP000269352"/>
    </source>
</evidence>